<keyword evidence="25" id="KW-1185">Reference proteome</keyword>
<evidence type="ECO:0000256" key="5">
    <source>
        <dbReference type="ARBA" id="ARBA00022695"/>
    </source>
</evidence>
<dbReference type="NCBIfam" id="TIGR02776">
    <property type="entry name" value="NHEJ_ligase_prk"/>
    <property type="match status" value="1"/>
</dbReference>
<dbReference type="Proteomes" id="UP001595989">
    <property type="component" value="Unassembled WGS sequence"/>
</dbReference>
<evidence type="ECO:0000256" key="21">
    <source>
        <dbReference type="ARBA" id="ARBA00049981"/>
    </source>
</evidence>
<evidence type="ECO:0000256" key="20">
    <source>
        <dbReference type="ARBA" id="ARBA00034003"/>
    </source>
</evidence>
<dbReference type="GO" id="GO:0003910">
    <property type="term" value="F:DNA ligase (ATP) activity"/>
    <property type="evidence" value="ECO:0007669"/>
    <property type="project" value="UniProtKB-EC"/>
</dbReference>
<dbReference type="EC" id="6.5.1.1" evidence="2"/>
<comment type="similarity">
    <text evidence="21">In the C-terminal section; belongs to the ATP-dependent DNA ligase family.</text>
</comment>
<dbReference type="InterPro" id="IPR014145">
    <property type="entry name" value="LigD_pol_dom"/>
</dbReference>
<dbReference type="NCBIfam" id="NF007211">
    <property type="entry name" value="PRK09633.1"/>
    <property type="match status" value="1"/>
</dbReference>
<dbReference type="CDD" id="cd07906">
    <property type="entry name" value="Adenylation_DNA_ligase_LigD_LigC"/>
    <property type="match status" value="1"/>
</dbReference>
<dbReference type="SUPFAM" id="SSF56091">
    <property type="entry name" value="DNA ligase/mRNA capping enzyme, catalytic domain"/>
    <property type="match status" value="1"/>
</dbReference>
<name>A0ABV9DK46_9BACI</name>
<dbReference type="InterPro" id="IPR014146">
    <property type="entry name" value="LigD_ligase_dom"/>
</dbReference>
<dbReference type="NCBIfam" id="TIGR02778">
    <property type="entry name" value="ligD_pol"/>
    <property type="match status" value="1"/>
</dbReference>
<dbReference type="Pfam" id="PF21686">
    <property type="entry name" value="LigD_Prim-Pol"/>
    <property type="match status" value="1"/>
</dbReference>
<evidence type="ECO:0000256" key="22">
    <source>
        <dbReference type="ARBA" id="ARBA00049990"/>
    </source>
</evidence>
<dbReference type="EMBL" id="JBHSFU010000004">
    <property type="protein sequence ID" value="MFC4558139.1"/>
    <property type="molecule type" value="Genomic_DNA"/>
</dbReference>
<evidence type="ECO:0000256" key="9">
    <source>
        <dbReference type="ARBA" id="ARBA00022763"/>
    </source>
</evidence>
<keyword evidence="15" id="KW-0233">DNA recombination</keyword>
<keyword evidence="6" id="KW-0540">Nuclease</keyword>
<evidence type="ECO:0000256" key="10">
    <source>
        <dbReference type="ARBA" id="ARBA00022801"/>
    </source>
</evidence>
<keyword evidence="9" id="KW-0227">DNA damage</keyword>
<comment type="caution">
    <text evidence="24">The sequence shown here is derived from an EMBL/GenBank/DDBJ whole genome shotgun (WGS) entry which is preliminary data.</text>
</comment>
<sequence length="597" mass="68276">MQLMKPIASEEIPVGTDWVYEVKYDGFRCVLEWTESSIKLISRNDKDLTANFPEIIAYCREIEELVSEDLPLLLDGELVVLNNPYQANFSWIQKRGRLKHKEPIAIAADQRPASFMAFDLLSHKGGSMTGKPFTKRKNTLLRLLRKAEQYIQLVPFYEDSKELWTKLFLYKGEGIVAKRKSSQYGDAKKHRDWYKIKNWRTVEGFLTFYDPENSYFTVSIYDQGEVRQLGKSKHGLESDEFSALKDLFTINGEKVSSGYRLPPAVCAQIHTLDLYKNELREPEFHQLLPQKNPAECTAGKLALDISMLPEAVEPTNTDKIFWPQADVTKGDLLVYMREIAPYMLPFLKGRRLTLIRCPDGVEKESFFQKHLPDYAPDFINGIKDGGEEFFIADSLDSLIWFANHGAIEYHIPFQTVDTENPTEIVFDLDPPDRSAFPLAIHAAELLKQMLDDLELVSFVKTSGGKGLQVHIPIPCDSMTYEQTGVFTEAIAKTLAGEYPDQFTVERMKRNRHGRLYIDYVQHAKDKTLVAAYSPRKSEDATVAAPLFWEEVKHGLTPASYTVTNMVARVQSDGCPFADYFKARKKQTMEKVLNLVKQ</sequence>
<keyword evidence="5" id="KW-0548">Nucleotidyltransferase</keyword>
<keyword evidence="11" id="KW-0269">Exonuclease</keyword>
<keyword evidence="12" id="KW-0067">ATP-binding</keyword>
<keyword evidence="3 24" id="KW-0436">Ligase</keyword>
<accession>A0ABV9DK46</accession>
<dbReference type="PROSITE" id="PS50160">
    <property type="entry name" value="DNA_LIGASE_A3"/>
    <property type="match status" value="1"/>
</dbReference>
<comment type="similarity">
    <text evidence="22">In the N-terminal section; belongs to the LigD polymerase family.</text>
</comment>
<evidence type="ECO:0000256" key="18">
    <source>
        <dbReference type="ARBA" id="ARBA00023268"/>
    </source>
</evidence>
<evidence type="ECO:0000256" key="6">
    <source>
        <dbReference type="ARBA" id="ARBA00022722"/>
    </source>
</evidence>
<evidence type="ECO:0000256" key="13">
    <source>
        <dbReference type="ARBA" id="ARBA00022932"/>
    </source>
</evidence>
<dbReference type="PANTHER" id="PTHR42705">
    <property type="entry name" value="BIFUNCTIONAL NON-HOMOLOGOUS END JOINING PROTEIN LIGD"/>
    <property type="match status" value="1"/>
</dbReference>
<evidence type="ECO:0000313" key="24">
    <source>
        <dbReference type="EMBL" id="MFC4558139.1"/>
    </source>
</evidence>
<dbReference type="Gene3D" id="3.30.470.30">
    <property type="entry name" value="DNA ligase/mRNA capping enzyme"/>
    <property type="match status" value="1"/>
</dbReference>
<evidence type="ECO:0000256" key="8">
    <source>
        <dbReference type="ARBA" id="ARBA00022741"/>
    </source>
</evidence>
<proteinExistence type="inferred from homology"/>
<evidence type="ECO:0000256" key="16">
    <source>
        <dbReference type="ARBA" id="ARBA00023204"/>
    </source>
</evidence>
<evidence type="ECO:0000256" key="12">
    <source>
        <dbReference type="ARBA" id="ARBA00022840"/>
    </source>
</evidence>
<keyword evidence="17" id="KW-0464">Manganese</keyword>
<keyword evidence="13" id="KW-0239">DNA-directed DNA polymerase</keyword>
<dbReference type="InterPro" id="IPR012310">
    <property type="entry name" value="DNA_ligase_ATP-dep_cent"/>
</dbReference>
<keyword evidence="7" id="KW-0479">Metal-binding</keyword>
<evidence type="ECO:0000259" key="23">
    <source>
        <dbReference type="PROSITE" id="PS50160"/>
    </source>
</evidence>
<comment type="cofactor">
    <cofactor evidence="1">
        <name>Mn(2+)</name>
        <dbReference type="ChEBI" id="CHEBI:29035"/>
    </cofactor>
</comment>
<evidence type="ECO:0000256" key="15">
    <source>
        <dbReference type="ARBA" id="ARBA00023172"/>
    </source>
</evidence>
<evidence type="ECO:0000256" key="17">
    <source>
        <dbReference type="ARBA" id="ARBA00023211"/>
    </source>
</evidence>
<dbReference type="Pfam" id="PF01068">
    <property type="entry name" value="DNA_ligase_A_M"/>
    <property type="match status" value="1"/>
</dbReference>
<evidence type="ECO:0000256" key="1">
    <source>
        <dbReference type="ARBA" id="ARBA00001936"/>
    </source>
</evidence>
<evidence type="ECO:0000256" key="14">
    <source>
        <dbReference type="ARBA" id="ARBA00023125"/>
    </source>
</evidence>
<keyword evidence="10" id="KW-0378">Hydrolase</keyword>
<dbReference type="PROSITE" id="PS00697">
    <property type="entry name" value="DNA_LIGASE_A1"/>
    <property type="match status" value="1"/>
</dbReference>
<protein>
    <recommendedName>
        <fullName evidence="2">DNA ligase (ATP)</fullName>
        <ecNumber evidence="2">6.5.1.1</ecNumber>
    </recommendedName>
    <alternativeName>
        <fullName evidence="19">NHEJ DNA polymerase</fullName>
    </alternativeName>
</protein>
<evidence type="ECO:0000256" key="4">
    <source>
        <dbReference type="ARBA" id="ARBA00022679"/>
    </source>
</evidence>
<dbReference type="NCBIfam" id="TIGR02779">
    <property type="entry name" value="NHEJ_ligase_lig"/>
    <property type="match status" value="1"/>
</dbReference>
<comment type="catalytic activity">
    <reaction evidence="20">
        <text>ATP + (deoxyribonucleotide)n-3'-hydroxyl + 5'-phospho-(deoxyribonucleotide)m = (deoxyribonucleotide)n+m + AMP + diphosphate.</text>
        <dbReference type="EC" id="6.5.1.1"/>
    </reaction>
</comment>
<dbReference type="InterPro" id="IPR016059">
    <property type="entry name" value="DNA_ligase_ATP-dep_CS"/>
</dbReference>
<evidence type="ECO:0000313" key="25">
    <source>
        <dbReference type="Proteomes" id="UP001595989"/>
    </source>
</evidence>
<evidence type="ECO:0000256" key="19">
    <source>
        <dbReference type="ARBA" id="ARBA00029943"/>
    </source>
</evidence>
<keyword evidence="18" id="KW-0511">Multifunctional enzyme</keyword>
<gene>
    <name evidence="24" type="ORF">ACFO3D_07935</name>
</gene>
<evidence type="ECO:0000256" key="7">
    <source>
        <dbReference type="ARBA" id="ARBA00022723"/>
    </source>
</evidence>
<keyword evidence="8" id="KW-0547">Nucleotide-binding</keyword>
<evidence type="ECO:0000256" key="11">
    <source>
        <dbReference type="ARBA" id="ARBA00022839"/>
    </source>
</evidence>
<keyword evidence="14" id="KW-0238">DNA-binding</keyword>
<dbReference type="PANTHER" id="PTHR42705:SF2">
    <property type="entry name" value="BIFUNCTIONAL NON-HOMOLOGOUS END JOINING PROTEIN LIGD"/>
    <property type="match status" value="1"/>
</dbReference>
<reference evidence="25" key="1">
    <citation type="journal article" date="2019" name="Int. J. Syst. Evol. Microbiol.">
        <title>The Global Catalogue of Microorganisms (GCM) 10K type strain sequencing project: providing services to taxonomists for standard genome sequencing and annotation.</title>
        <authorList>
            <consortium name="The Broad Institute Genomics Platform"/>
            <consortium name="The Broad Institute Genome Sequencing Center for Infectious Disease"/>
            <person name="Wu L."/>
            <person name="Ma J."/>
        </authorList>
    </citation>
    <scope>NUCLEOTIDE SEQUENCE [LARGE SCALE GENOMIC DNA]</scope>
    <source>
        <strain evidence="25">CGMCC 4.7426</strain>
    </source>
</reference>
<dbReference type="RefSeq" id="WP_390294543.1">
    <property type="nucleotide sequence ID" value="NZ_JBHSFU010000004.1"/>
</dbReference>
<feature type="domain" description="ATP-dependent DNA ligase family profile" evidence="23">
    <location>
        <begin position="106"/>
        <end position="225"/>
    </location>
</feature>
<organism evidence="24 25">
    <name type="scientific">Virgibacillus kekensis</name>
    <dbReference type="NCBI Taxonomy" id="202261"/>
    <lineage>
        <taxon>Bacteria</taxon>
        <taxon>Bacillati</taxon>
        <taxon>Bacillota</taxon>
        <taxon>Bacilli</taxon>
        <taxon>Bacillales</taxon>
        <taxon>Bacillaceae</taxon>
        <taxon>Virgibacillus</taxon>
    </lineage>
</organism>
<dbReference type="InterPro" id="IPR014143">
    <property type="entry name" value="NHEJ_ligase_prk"/>
</dbReference>
<dbReference type="Gene3D" id="3.90.920.10">
    <property type="entry name" value="DNA primase, PRIM domain"/>
    <property type="match status" value="1"/>
</dbReference>
<dbReference type="InterPro" id="IPR052171">
    <property type="entry name" value="NHEJ_LigD"/>
</dbReference>
<evidence type="ECO:0000256" key="2">
    <source>
        <dbReference type="ARBA" id="ARBA00012727"/>
    </source>
</evidence>
<keyword evidence="4" id="KW-0808">Transferase</keyword>
<evidence type="ECO:0000256" key="3">
    <source>
        <dbReference type="ARBA" id="ARBA00022598"/>
    </source>
</evidence>
<keyword evidence="16" id="KW-0234">DNA repair</keyword>